<protein>
    <submittedName>
        <fullName evidence="2">Uncharacterized protein</fullName>
    </submittedName>
</protein>
<dbReference type="EMBL" id="CP114040">
    <property type="protein sequence ID" value="WAS93268.1"/>
    <property type="molecule type" value="Genomic_DNA"/>
</dbReference>
<reference evidence="2" key="1">
    <citation type="submission" date="2022-11" db="EMBL/GenBank/DDBJ databases">
        <title>Minimal conservation of predation-associated metabolite biosynthetic gene clusters underscores biosynthetic potential of Myxococcota including descriptions for ten novel species: Archangium lansinium sp. nov., Myxococcus landrumus sp. nov., Nannocystis bai.</title>
        <authorList>
            <person name="Ahearne A."/>
            <person name="Stevens C."/>
            <person name="Dowd S."/>
        </authorList>
    </citation>
    <scope>NUCLEOTIDE SEQUENCE</scope>
    <source>
        <strain evidence="2">Fl3</strain>
    </source>
</reference>
<evidence type="ECO:0000313" key="3">
    <source>
        <dbReference type="Proteomes" id="UP001164459"/>
    </source>
</evidence>
<evidence type="ECO:0000256" key="1">
    <source>
        <dbReference type="SAM" id="MobiDB-lite"/>
    </source>
</evidence>
<gene>
    <name evidence="2" type="ORF">O0S08_44535</name>
</gene>
<name>A0ABY7H1X4_9BACT</name>
<sequence>MQAAEQAVRDIEVPVVPATREAVADYGLYIGTEVPQAGLGIPFYKGAVEEGHNFAFSATAAASSARPASTAAPPRSPGSSAT</sequence>
<accession>A0ABY7H1X4</accession>
<evidence type="ECO:0000313" key="2">
    <source>
        <dbReference type="EMBL" id="WAS93268.1"/>
    </source>
</evidence>
<dbReference type="Proteomes" id="UP001164459">
    <property type="component" value="Chromosome"/>
</dbReference>
<keyword evidence="3" id="KW-1185">Reference proteome</keyword>
<dbReference type="RefSeq" id="WP_269035597.1">
    <property type="nucleotide sequence ID" value="NZ_CP114040.1"/>
</dbReference>
<feature type="region of interest" description="Disordered" evidence="1">
    <location>
        <begin position="62"/>
        <end position="82"/>
    </location>
</feature>
<proteinExistence type="predicted"/>
<organism evidence="2 3">
    <name type="scientific">Nannocystis punicea</name>
    <dbReference type="NCBI Taxonomy" id="2995304"/>
    <lineage>
        <taxon>Bacteria</taxon>
        <taxon>Pseudomonadati</taxon>
        <taxon>Myxococcota</taxon>
        <taxon>Polyangia</taxon>
        <taxon>Nannocystales</taxon>
        <taxon>Nannocystaceae</taxon>
        <taxon>Nannocystis</taxon>
    </lineage>
</organism>